<keyword evidence="3" id="KW-1185">Reference proteome</keyword>
<evidence type="ECO:0000256" key="1">
    <source>
        <dbReference type="SAM" id="MobiDB-lite"/>
    </source>
</evidence>
<dbReference type="EMBL" id="BQNB010011263">
    <property type="protein sequence ID" value="GJS88312.1"/>
    <property type="molecule type" value="Genomic_DNA"/>
</dbReference>
<evidence type="ECO:0000313" key="2">
    <source>
        <dbReference type="EMBL" id="GJS88312.1"/>
    </source>
</evidence>
<proteinExistence type="predicted"/>
<feature type="region of interest" description="Disordered" evidence="1">
    <location>
        <begin position="88"/>
        <end position="125"/>
    </location>
</feature>
<gene>
    <name evidence="2" type="ORF">Tco_0770948</name>
</gene>
<organism evidence="2 3">
    <name type="scientific">Tanacetum coccineum</name>
    <dbReference type="NCBI Taxonomy" id="301880"/>
    <lineage>
        <taxon>Eukaryota</taxon>
        <taxon>Viridiplantae</taxon>
        <taxon>Streptophyta</taxon>
        <taxon>Embryophyta</taxon>
        <taxon>Tracheophyta</taxon>
        <taxon>Spermatophyta</taxon>
        <taxon>Magnoliopsida</taxon>
        <taxon>eudicotyledons</taxon>
        <taxon>Gunneridae</taxon>
        <taxon>Pentapetalae</taxon>
        <taxon>asterids</taxon>
        <taxon>campanulids</taxon>
        <taxon>Asterales</taxon>
        <taxon>Asteraceae</taxon>
        <taxon>Asteroideae</taxon>
        <taxon>Anthemideae</taxon>
        <taxon>Anthemidinae</taxon>
        <taxon>Tanacetum</taxon>
    </lineage>
</organism>
<accession>A0ABQ4ZGJ1</accession>
<evidence type="ECO:0000313" key="3">
    <source>
        <dbReference type="Proteomes" id="UP001151760"/>
    </source>
</evidence>
<sequence length="383" mass="42616">MVGNEDLPIADYTLGFFDNLGYPVPNQDGSRKLVKKVKVLEDKLKGRKRIKFVGMTCSDNEGGCEQLWIHLIQAEVISTSSSVPTDEFAGGSNVLVGATTGPSADPSNKEEQAELDKEREEMQKKRQQDVLNSAKYYTDSDWSDIMSQVHANQGLTADLLGPYVTEDNFAERMVALIAKRRRDFEHREGPFSEANHRGCEVLLNCSTTQHTGSSVRRLYMKEAVLETVGGLVANIFCRLRKYPLSVKLIDMVCLIICWKFVRNSGVMKFTTAVQLIVFLKKQIDDSRHPKVHDCPCLDADFLVADSKFMKVAFGVGFKMLLFNPLVFSMKDLSRNLKLTVSNSSLGEDFPTGKDNVIVSTGRTKVIPAGRTKVIPGSIMLTTS</sequence>
<dbReference type="Proteomes" id="UP001151760">
    <property type="component" value="Unassembled WGS sequence"/>
</dbReference>
<comment type="caution">
    <text evidence="2">The sequence shown here is derived from an EMBL/GenBank/DDBJ whole genome shotgun (WGS) entry which is preliminary data.</text>
</comment>
<reference evidence="2" key="2">
    <citation type="submission" date="2022-01" db="EMBL/GenBank/DDBJ databases">
        <authorList>
            <person name="Yamashiro T."/>
            <person name="Shiraishi A."/>
            <person name="Satake H."/>
            <person name="Nakayama K."/>
        </authorList>
    </citation>
    <scope>NUCLEOTIDE SEQUENCE</scope>
</reference>
<name>A0ABQ4ZGJ1_9ASTR</name>
<protein>
    <submittedName>
        <fullName evidence="2">Uncharacterized protein</fullName>
    </submittedName>
</protein>
<feature type="compositionally biased region" description="Basic and acidic residues" evidence="1">
    <location>
        <begin position="107"/>
        <end position="125"/>
    </location>
</feature>
<reference evidence="2" key="1">
    <citation type="journal article" date="2022" name="Int. J. Mol. Sci.">
        <title>Draft Genome of Tanacetum Coccineum: Genomic Comparison of Closely Related Tanacetum-Family Plants.</title>
        <authorList>
            <person name="Yamashiro T."/>
            <person name="Shiraishi A."/>
            <person name="Nakayama K."/>
            <person name="Satake H."/>
        </authorList>
    </citation>
    <scope>NUCLEOTIDE SEQUENCE</scope>
</reference>